<sequence>MCANLASLDLGGNKLASLEDDIFSNLSSLTELDLSKNILTELPMSVRFLSKLVRLNLRQNRLTSIPSGLGSCASLAELYLGYNALETVPPEIAELQKLGSLELRANQLQDLPVELCNLQLSLLDLSDNSVGSLPSELGFMTTLRKLVLDGNPLRGVRSSLILGPTTQLLRHLRGRLPNSEAAGSQVLVSSGNVFGEEVQDSIAKSVTKASSTGVIELQGQSLTKVPPQAWEENNVVSLDLSKNAISALPPELERCTSLKILSLADNKLSEWPTSLWSSLISLQQLFMARNPINEFPQDAFSSLGKLKELDLTGVAAPLPASPSLSLMPSLERLHLRQTKLREIPSEICQLRQLRFLDLSENSIIAVPEVS</sequence>
<dbReference type="PANTHER" id="PTHR48051:SF54">
    <property type="entry name" value="LEUCINE-RICH REPEAT-CONTAINING PROTEIN"/>
    <property type="match status" value="1"/>
</dbReference>
<keyword evidence="2" id="KW-0677">Repeat</keyword>
<dbReference type="PROSITE" id="PS51450">
    <property type="entry name" value="LRR"/>
    <property type="match status" value="3"/>
</dbReference>
<dbReference type="InterPro" id="IPR032675">
    <property type="entry name" value="LRR_dom_sf"/>
</dbReference>
<dbReference type="SUPFAM" id="SSF52058">
    <property type="entry name" value="L domain-like"/>
    <property type="match status" value="2"/>
</dbReference>
<evidence type="ECO:0000313" key="5">
    <source>
        <dbReference type="Proteomes" id="UP000265515"/>
    </source>
</evidence>
<dbReference type="InterPro" id="IPR003591">
    <property type="entry name" value="Leu-rich_rpt_typical-subtyp"/>
</dbReference>
<proteinExistence type="inferred from homology"/>
<dbReference type="EMBL" id="BFEA01000027">
    <property type="protein sequence ID" value="GBG62270.1"/>
    <property type="molecule type" value="Genomic_DNA"/>
</dbReference>
<protein>
    <submittedName>
        <fullName evidence="4">Uncharacterized protein</fullName>
    </submittedName>
</protein>
<gene>
    <name evidence="4" type="ORF">CBR_g29878</name>
</gene>
<dbReference type="Pfam" id="PF13855">
    <property type="entry name" value="LRR_8"/>
    <property type="match status" value="3"/>
</dbReference>
<name>A0A388JWV6_CHABU</name>
<evidence type="ECO:0000313" key="4">
    <source>
        <dbReference type="EMBL" id="GBG62270.1"/>
    </source>
</evidence>
<dbReference type="PANTHER" id="PTHR48051">
    <property type="match status" value="1"/>
</dbReference>
<dbReference type="InterPro" id="IPR050216">
    <property type="entry name" value="LRR_domain-containing"/>
</dbReference>
<dbReference type="OMA" id="RNPINEF"/>
<dbReference type="OrthoDB" id="660555at2759"/>
<evidence type="ECO:0000256" key="1">
    <source>
        <dbReference type="ARBA" id="ARBA00022614"/>
    </source>
</evidence>
<keyword evidence="1" id="KW-0433">Leucine-rich repeat</keyword>
<accession>A0A388JWV6</accession>
<evidence type="ECO:0000256" key="2">
    <source>
        <dbReference type="ARBA" id="ARBA00022737"/>
    </source>
</evidence>
<evidence type="ECO:0000256" key="3">
    <source>
        <dbReference type="ARBA" id="ARBA00023786"/>
    </source>
</evidence>
<comment type="similarity">
    <text evidence="3">Belongs to the SHOC2 family.</text>
</comment>
<comment type="caution">
    <text evidence="4">The sequence shown here is derived from an EMBL/GenBank/DDBJ whole genome shotgun (WGS) entry which is preliminary data.</text>
</comment>
<dbReference type="AlphaFoldDB" id="A0A388JWV6"/>
<dbReference type="SMART" id="SM00364">
    <property type="entry name" value="LRR_BAC"/>
    <property type="match status" value="4"/>
</dbReference>
<dbReference type="InterPro" id="IPR001611">
    <property type="entry name" value="Leu-rich_rpt"/>
</dbReference>
<dbReference type="PRINTS" id="PR00019">
    <property type="entry name" value="LEURICHRPT"/>
</dbReference>
<dbReference type="SMART" id="SM00369">
    <property type="entry name" value="LRR_TYP"/>
    <property type="match status" value="10"/>
</dbReference>
<keyword evidence="5" id="KW-1185">Reference proteome</keyword>
<dbReference type="Gene3D" id="3.80.10.10">
    <property type="entry name" value="Ribonuclease Inhibitor"/>
    <property type="match status" value="4"/>
</dbReference>
<dbReference type="Proteomes" id="UP000265515">
    <property type="component" value="Unassembled WGS sequence"/>
</dbReference>
<dbReference type="GO" id="GO:0005737">
    <property type="term" value="C:cytoplasm"/>
    <property type="evidence" value="ECO:0007669"/>
    <property type="project" value="TreeGrafter"/>
</dbReference>
<dbReference type="Gramene" id="GBG62270">
    <property type="protein sequence ID" value="GBG62270"/>
    <property type="gene ID" value="CBR_g29878"/>
</dbReference>
<dbReference type="STRING" id="69332.A0A388JWV6"/>
<reference evidence="4 5" key="1">
    <citation type="journal article" date="2018" name="Cell">
        <title>The Chara Genome: Secondary Complexity and Implications for Plant Terrestrialization.</title>
        <authorList>
            <person name="Nishiyama T."/>
            <person name="Sakayama H."/>
            <person name="Vries J.D."/>
            <person name="Buschmann H."/>
            <person name="Saint-Marcoux D."/>
            <person name="Ullrich K.K."/>
            <person name="Haas F.B."/>
            <person name="Vanderstraeten L."/>
            <person name="Becker D."/>
            <person name="Lang D."/>
            <person name="Vosolsobe S."/>
            <person name="Rombauts S."/>
            <person name="Wilhelmsson P.K.I."/>
            <person name="Janitza P."/>
            <person name="Kern R."/>
            <person name="Heyl A."/>
            <person name="Rumpler F."/>
            <person name="Villalobos L.I.A.C."/>
            <person name="Clay J.M."/>
            <person name="Skokan R."/>
            <person name="Toyoda A."/>
            <person name="Suzuki Y."/>
            <person name="Kagoshima H."/>
            <person name="Schijlen E."/>
            <person name="Tajeshwar N."/>
            <person name="Catarino B."/>
            <person name="Hetherington A.J."/>
            <person name="Saltykova A."/>
            <person name="Bonnot C."/>
            <person name="Breuninger H."/>
            <person name="Symeonidi A."/>
            <person name="Radhakrishnan G.V."/>
            <person name="Van Nieuwerburgh F."/>
            <person name="Deforce D."/>
            <person name="Chang C."/>
            <person name="Karol K.G."/>
            <person name="Hedrich R."/>
            <person name="Ulvskov P."/>
            <person name="Glockner G."/>
            <person name="Delwiche C.F."/>
            <person name="Petrasek J."/>
            <person name="Van de Peer Y."/>
            <person name="Friml J."/>
            <person name="Beilby M."/>
            <person name="Dolan L."/>
            <person name="Kohara Y."/>
            <person name="Sugano S."/>
            <person name="Fujiyama A."/>
            <person name="Delaux P.-M."/>
            <person name="Quint M."/>
            <person name="TheiBen G."/>
            <person name="Hagemann M."/>
            <person name="Harholt J."/>
            <person name="Dunand C."/>
            <person name="Zachgo S."/>
            <person name="Langdale J."/>
            <person name="Maumus F."/>
            <person name="Straeten D.V.D."/>
            <person name="Gould S.B."/>
            <person name="Rensing S.A."/>
        </authorList>
    </citation>
    <scope>NUCLEOTIDE SEQUENCE [LARGE SCALE GENOMIC DNA]</scope>
    <source>
        <strain evidence="4 5">S276</strain>
    </source>
</reference>
<organism evidence="4 5">
    <name type="scientific">Chara braunii</name>
    <name type="common">Braun's stonewort</name>
    <dbReference type="NCBI Taxonomy" id="69332"/>
    <lineage>
        <taxon>Eukaryota</taxon>
        <taxon>Viridiplantae</taxon>
        <taxon>Streptophyta</taxon>
        <taxon>Charophyceae</taxon>
        <taxon>Charales</taxon>
        <taxon>Characeae</taxon>
        <taxon>Chara</taxon>
    </lineage>
</organism>